<evidence type="ECO:0000256" key="1">
    <source>
        <dbReference type="SAM" id="MobiDB-lite"/>
    </source>
</evidence>
<dbReference type="InterPro" id="IPR044668">
    <property type="entry name" value="PuuD-like"/>
</dbReference>
<dbReference type="EMBL" id="SHLA01000001">
    <property type="protein sequence ID" value="RZU63589.1"/>
    <property type="molecule type" value="Genomic_DNA"/>
</dbReference>
<keyword evidence="2" id="KW-0808">Transferase</keyword>
<dbReference type="AlphaFoldDB" id="A0A4Q8AIK9"/>
<comment type="caution">
    <text evidence="2">The sequence shown here is derived from an EMBL/GenBank/DDBJ whole genome shotgun (WGS) entry which is preliminary data.</text>
</comment>
<accession>A0A4Q8AIK9</accession>
<dbReference type="Pfam" id="PF07722">
    <property type="entry name" value="Peptidase_C26"/>
    <property type="match status" value="1"/>
</dbReference>
<organism evidence="2 3">
    <name type="scientific">Zhihengliuella halotolerans</name>
    <dbReference type="NCBI Taxonomy" id="370736"/>
    <lineage>
        <taxon>Bacteria</taxon>
        <taxon>Bacillati</taxon>
        <taxon>Actinomycetota</taxon>
        <taxon>Actinomycetes</taxon>
        <taxon>Micrococcales</taxon>
        <taxon>Micrococcaceae</taxon>
        <taxon>Zhihengliuella</taxon>
    </lineage>
</organism>
<name>A0A4Q8AIK9_9MICC</name>
<evidence type="ECO:0000313" key="3">
    <source>
        <dbReference type="Proteomes" id="UP000292685"/>
    </source>
</evidence>
<keyword evidence="2" id="KW-0315">Glutamine amidotransferase</keyword>
<dbReference type="GO" id="GO:0005829">
    <property type="term" value="C:cytosol"/>
    <property type="evidence" value="ECO:0007669"/>
    <property type="project" value="TreeGrafter"/>
</dbReference>
<evidence type="ECO:0000313" key="2">
    <source>
        <dbReference type="EMBL" id="RZU63589.1"/>
    </source>
</evidence>
<dbReference type="RefSeq" id="WP_242607661.1">
    <property type="nucleotide sequence ID" value="NZ_SHLA01000001.1"/>
</dbReference>
<reference evidence="2 3" key="1">
    <citation type="submission" date="2019-02" db="EMBL/GenBank/DDBJ databases">
        <title>Sequencing the genomes of 1000 actinobacteria strains.</title>
        <authorList>
            <person name="Klenk H.-P."/>
        </authorList>
    </citation>
    <scope>NUCLEOTIDE SEQUENCE [LARGE SCALE GENOMIC DNA]</scope>
    <source>
        <strain evidence="2 3">DSM 17364</strain>
    </source>
</reference>
<dbReference type="SUPFAM" id="SSF52317">
    <property type="entry name" value="Class I glutamine amidotransferase-like"/>
    <property type="match status" value="1"/>
</dbReference>
<keyword evidence="3" id="KW-1185">Reference proteome</keyword>
<dbReference type="CDD" id="cd01745">
    <property type="entry name" value="GATase1_2"/>
    <property type="match status" value="1"/>
</dbReference>
<dbReference type="PANTHER" id="PTHR43235">
    <property type="entry name" value="GLUTAMINE AMIDOTRANSFERASE PB2B2.05-RELATED"/>
    <property type="match status" value="1"/>
</dbReference>
<feature type="region of interest" description="Disordered" evidence="1">
    <location>
        <begin position="246"/>
        <end position="267"/>
    </location>
</feature>
<proteinExistence type="predicted"/>
<sequence>MNATEPAAGGAYRPRIGLTTYFQRASWGVWDGTAAIVPASYVHRVVEAGGTPLLLPPLGTDPSVVDLLDGLIVIGGVDVDPAGYGQEPHPTTASQPERDLHDVALTRAAIDAALPLFAICRGMQVLNVAYGGSLHQHLPEIVPDAQQRYQPAPGRFGTVDFAVADGTLSSQLLGPAASSPCYHHQSLDRVADPLAVTATAADGTVEMVEIPSAAGWVLGTQFHPEENAEDLRLFTGFVHAARTYAERRGRAPARGTGTPDVMEDAPA</sequence>
<dbReference type="GO" id="GO:0016740">
    <property type="term" value="F:transferase activity"/>
    <property type="evidence" value="ECO:0007669"/>
    <property type="project" value="UniProtKB-KW"/>
</dbReference>
<protein>
    <submittedName>
        <fullName evidence="2">Anthranilate synthase component 2/putative glutamine amidotransferase</fullName>
    </submittedName>
</protein>
<dbReference type="PROSITE" id="PS51273">
    <property type="entry name" value="GATASE_TYPE_1"/>
    <property type="match status" value="1"/>
</dbReference>
<dbReference type="Gene3D" id="3.40.50.880">
    <property type="match status" value="1"/>
</dbReference>
<dbReference type="InterPro" id="IPR011697">
    <property type="entry name" value="Peptidase_C26"/>
</dbReference>
<dbReference type="GO" id="GO:0033969">
    <property type="term" value="F:gamma-glutamyl-gamma-aminobutyrate hydrolase activity"/>
    <property type="evidence" value="ECO:0007669"/>
    <property type="project" value="TreeGrafter"/>
</dbReference>
<dbReference type="InterPro" id="IPR029062">
    <property type="entry name" value="Class_I_gatase-like"/>
</dbReference>
<dbReference type="GO" id="GO:0006598">
    <property type="term" value="P:polyamine catabolic process"/>
    <property type="evidence" value="ECO:0007669"/>
    <property type="project" value="TreeGrafter"/>
</dbReference>
<dbReference type="PANTHER" id="PTHR43235:SF1">
    <property type="entry name" value="GLUTAMINE AMIDOTRANSFERASE PB2B2.05-RELATED"/>
    <property type="match status" value="1"/>
</dbReference>
<gene>
    <name evidence="2" type="ORF">EV380_3210</name>
</gene>
<dbReference type="Proteomes" id="UP000292685">
    <property type="component" value="Unassembled WGS sequence"/>
</dbReference>